<accession>A0A3D9JSU2</accession>
<name>A0A3D9JSU2_9BACL</name>
<sequence length="39" mass="4477">MNLVLRLVAYHKKGEISLKNGLMALGYDLTLLTFFCSFR</sequence>
<protein>
    <submittedName>
        <fullName evidence="1">Uncharacterized protein</fullName>
    </submittedName>
</protein>
<reference evidence="1 2" key="1">
    <citation type="submission" date="2018-07" db="EMBL/GenBank/DDBJ databases">
        <title>Genomic Encyclopedia of Type Strains, Phase III (KMG-III): the genomes of soil and plant-associated and newly described type strains.</title>
        <authorList>
            <person name="Whitman W."/>
        </authorList>
    </citation>
    <scope>NUCLEOTIDE SEQUENCE [LARGE SCALE GENOMIC DNA]</scope>
    <source>
        <strain evidence="1 2">CECT 7287</strain>
    </source>
</reference>
<proteinExistence type="predicted"/>
<dbReference type="Proteomes" id="UP000256977">
    <property type="component" value="Unassembled WGS sequence"/>
</dbReference>
<organism evidence="1 2">
    <name type="scientific">Cohnella phaseoli</name>
    <dbReference type="NCBI Taxonomy" id="456490"/>
    <lineage>
        <taxon>Bacteria</taxon>
        <taxon>Bacillati</taxon>
        <taxon>Bacillota</taxon>
        <taxon>Bacilli</taxon>
        <taxon>Bacillales</taxon>
        <taxon>Paenibacillaceae</taxon>
        <taxon>Cohnella</taxon>
    </lineage>
</organism>
<evidence type="ECO:0000313" key="1">
    <source>
        <dbReference type="EMBL" id="RED76849.1"/>
    </source>
</evidence>
<dbReference type="EMBL" id="QRDZ01000010">
    <property type="protein sequence ID" value="RED76849.1"/>
    <property type="molecule type" value="Genomic_DNA"/>
</dbReference>
<gene>
    <name evidence="1" type="ORF">DFP98_11068</name>
</gene>
<comment type="caution">
    <text evidence="1">The sequence shown here is derived from an EMBL/GenBank/DDBJ whole genome shotgun (WGS) entry which is preliminary data.</text>
</comment>
<keyword evidence="2" id="KW-1185">Reference proteome</keyword>
<evidence type="ECO:0000313" key="2">
    <source>
        <dbReference type="Proteomes" id="UP000256977"/>
    </source>
</evidence>
<dbReference type="AlphaFoldDB" id="A0A3D9JSU2"/>